<name>A0A226ESH3_FOLCA</name>
<feature type="region of interest" description="Disordered" evidence="1">
    <location>
        <begin position="76"/>
        <end position="112"/>
    </location>
</feature>
<protein>
    <submittedName>
        <fullName evidence="3">Uncharacterized protein</fullName>
    </submittedName>
</protein>
<feature type="signal peptide" evidence="2">
    <location>
        <begin position="1"/>
        <end position="25"/>
    </location>
</feature>
<sequence length="161" mass="17716">MILPTTATVWSLCLIFGTVITHTESNEDLIVDNSNSTSLESPESIHDSWVKIPTDWRPSEEGTTSSEQYLPSHAQASFYSSGSSGGSSYRRGSYGHGPKSGGGNGPDGQPEPYFDHAMMTNLSGIAIYLIVIKRHFNEAYGCKIRCLFGTSFFKHFFLHQV</sequence>
<organism evidence="3 4">
    <name type="scientific">Folsomia candida</name>
    <name type="common">Springtail</name>
    <dbReference type="NCBI Taxonomy" id="158441"/>
    <lineage>
        <taxon>Eukaryota</taxon>
        <taxon>Metazoa</taxon>
        <taxon>Ecdysozoa</taxon>
        <taxon>Arthropoda</taxon>
        <taxon>Hexapoda</taxon>
        <taxon>Collembola</taxon>
        <taxon>Entomobryomorpha</taxon>
        <taxon>Isotomoidea</taxon>
        <taxon>Isotomidae</taxon>
        <taxon>Proisotominae</taxon>
        <taxon>Folsomia</taxon>
    </lineage>
</organism>
<feature type="chain" id="PRO_5013098876" evidence="2">
    <location>
        <begin position="26"/>
        <end position="161"/>
    </location>
</feature>
<dbReference type="AlphaFoldDB" id="A0A226ESH3"/>
<evidence type="ECO:0000256" key="1">
    <source>
        <dbReference type="SAM" id="MobiDB-lite"/>
    </source>
</evidence>
<dbReference type="Proteomes" id="UP000198287">
    <property type="component" value="Unassembled WGS sequence"/>
</dbReference>
<evidence type="ECO:0000313" key="3">
    <source>
        <dbReference type="EMBL" id="OXA60117.1"/>
    </source>
</evidence>
<evidence type="ECO:0000313" key="4">
    <source>
        <dbReference type="Proteomes" id="UP000198287"/>
    </source>
</evidence>
<accession>A0A226ESH3</accession>
<keyword evidence="2" id="KW-0732">Signal</keyword>
<feature type="compositionally biased region" description="Low complexity" evidence="1">
    <location>
        <begin position="79"/>
        <end position="92"/>
    </location>
</feature>
<evidence type="ECO:0000256" key="2">
    <source>
        <dbReference type="SAM" id="SignalP"/>
    </source>
</evidence>
<feature type="compositionally biased region" description="Gly residues" evidence="1">
    <location>
        <begin position="94"/>
        <end position="106"/>
    </location>
</feature>
<comment type="caution">
    <text evidence="3">The sequence shown here is derived from an EMBL/GenBank/DDBJ whole genome shotgun (WGS) entry which is preliminary data.</text>
</comment>
<dbReference type="EMBL" id="LNIX01000002">
    <property type="protein sequence ID" value="OXA60117.1"/>
    <property type="molecule type" value="Genomic_DNA"/>
</dbReference>
<keyword evidence="4" id="KW-1185">Reference proteome</keyword>
<proteinExistence type="predicted"/>
<reference evidence="3 4" key="1">
    <citation type="submission" date="2015-12" db="EMBL/GenBank/DDBJ databases">
        <title>The genome of Folsomia candida.</title>
        <authorList>
            <person name="Faddeeva A."/>
            <person name="Derks M.F."/>
            <person name="Anvar Y."/>
            <person name="Smit S."/>
            <person name="Van Straalen N."/>
            <person name="Roelofs D."/>
        </authorList>
    </citation>
    <scope>NUCLEOTIDE SEQUENCE [LARGE SCALE GENOMIC DNA]</scope>
    <source>
        <strain evidence="3 4">VU population</strain>
        <tissue evidence="3">Whole body</tissue>
    </source>
</reference>
<dbReference type="OrthoDB" id="10031887at2759"/>
<gene>
    <name evidence="3" type="ORF">Fcan01_05985</name>
</gene>